<dbReference type="Proteomes" id="UP000541444">
    <property type="component" value="Unassembled WGS sequence"/>
</dbReference>
<keyword evidence="4" id="KW-1185">Reference proteome</keyword>
<dbReference type="InterPro" id="IPR025558">
    <property type="entry name" value="DUF4283"/>
</dbReference>
<dbReference type="AlphaFoldDB" id="A0A7J7P6Q3"/>
<dbReference type="OrthoDB" id="1939300at2759"/>
<comment type="caution">
    <text evidence="3">The sequence shown here is derived from an EMBL/GenBank/DDBJ whole genome shotgun (WGS) entry which is preliminary data.</text>
</comment>
<gene>
    <name evidence="3" type="ORF">GIB67_026346</name>
</gene>
<evidence type="ECO:0000313" key="4">
    <source>
        <dbReference type="Proteomes" id="UP000541444"/>
    </source>
</evidence>
<accession>A0A7J7P6Q3</accession>
<feature type="compositionally biased region" description="Polar residues" evidence="1">
    <location>
        <begin position="217"/>
        <end position="232"/>
    </location>
</feature>
<proteinExistence type="predicted"/>
<reference evidence="3 4" key="1">
    <citation type="journal article" date="2020" name="IScience">
        <title>Genome Sequencing of the Endangered Kingdonia uniflora (Circaeasteraceae, Ranunculales) Reveals Potential Mechanisms of Evolutionary Specialization.</title>
        <authorList>
            <person name="Sun Y."/>
            <person name="Deng T."/>
            <person name="Zhang A."/>
            <person name="Moore M.J."/>
            <person name="Landis J.B."/>
            <person name="Lin N."/>
            <person name="Zhang H."/>
            <person name="Zhang X."/>
            <person name="Huang J."/>
            <person name="Zhang X."/>
            <person name="Sun H."/>
            <person name="Wang H."/>
        </authorList>
    </citation>
    <scope>NUCLEOTIDE SEQUENCE [LARGE SCALE GENOMIC DNA]</scope>
    <source>
        <strain evidence="3">TB1705</strain>
        <tissue evidence="3">Leaf</tissue>
    </source>
</reference>
<dbReference type="EMBL" id="JACGCM010000223">
    <property type="protein sequence ID" value="KAF6174858.1"/>
    <property type="molecule type" value="Genomic_DNA"/>
</dbReference>
<evidence type="ECO:0000313" key="3">
    <source>
        <dbReference type="EMBL" id="KAF6174858.1"/>
    </source>
</evidence>
<evidence type="ECO:0000256" key="1">
    <source>
        <dbReference type="SAM" id="MobiDB-lite"/>
    </source>
</evidence>
<feature type="region of interest" description="Disordered" evidence="1">
    <location>
        <begin position="186"/>
        <end position="240"/>
    </location>
</feature>
<dbReference type="Pfam" id="PF14111">
    <property type="entry name" value="DUF4283"/>
    <property type="match status" value="1"/>
</dbReference>
<dbReference type="InterPro" id="IPR040256">
    <property type="entry name" value="At4g02000-like"/>
</dbReference>
<organism evidence="3 4">
    <name type="scientific">Kingdonia uniflora</name>
    <dbReference type="NCBI Taxonomy" id="39325"/>
    <lineage>
        <taxon>Eukaryota</taxon>
        <taxon>Viridiplantae</taxon>
        <taxon>Streptophyta</taxon>
        <taxon>Embryophyta</taxon>
        <taxon>Tracheophyta</taxon>
        <taxon>Spermatophyta</taxon>
        <taxon>Magnoliopsida</taxon>
        <taxon>Ranunculales</taxon>
        <taxon>Circaeasteraceae</taxon>
        <taxon>Kingdonia</taxon>
    </lineage>
</organism>
<sequence length="277" mass="31688">MVRDRIRGLCGVKGPLSLTMQNSIYTFTFGELKERDKVLEEGPWHIAGKYLVVQQWIPFNNTDASKIKSIPIWVIFLMFLSICLDNATETKSRMSFAKISVEITTNHALPSSIFVDRGDGVLIEVEIEYPWKPPKYENCNTFGHYRNRCDKEKVQAAQKTVQKWQKKDTKEVATELEKIEGVNIHDQNGIQQNGNESLEITKSKGTKRKEASKSHKIPTSNIVSTPEKNQSVNEEENKVKGTNIDKVHKSVAAQWERITNYEDAAMVEFLYYGILVF</sequence>
<dbReference type="PANTHER" id="PTHR31286:SF180">
    <property type="entry name" value="OS10G0362600 PROTEIN"/>
    <property type="match status" value="1"/>
</dbReference>
<feature type="compositionally biased region" description="Polar residues" evidence="1">
    <location>
        <begin position="186"/>
        <end position="200"/>
    </location>
</feature>
<name>A0A7J7P6Q3_9MAGN</name>
<evidence type="ECO:0000259" key="2">
    <source>
        <dbReference type="Pfam" id="PF14111"/>
    </source>
</evidence>
<protein>
    <recommendedName>
        <fullName evidence="2">DUF4283 domain-containing protein</fullName>
    </recommendedName>
</protein>
<dbReference type="PANTHER" id="PTHR31286">
    <property type="entry name" value="GLYCINE-RICH CELL WALL STRUCTURAL PROTEIN 1.8-LIKE"/>
    <property type="match status" value="1"/>
</dbReference>
<feature type="domain" description="DUF4283" evidence="2">
    <location>
        <begin position="20"/>
        <end position="59"/>
    </location>
</feature>